<accession>A0AAD1XWB8</accession>
<dbReference type="EMBL" id="CAMPGE010022212">
    <property type="protein sequence ID" value="CAI2380265.1"/>
    <property type="molecule type" value="Genomic_DNA"/>
</dbReference>
<dbReference type="Proteomes" id="UP001295684">
    <property type="component" value="Unassembled WGS sequence"/>
</dbReference>
<protein>
    <submittedName>
        <fullName evidence="1">Uncharacterized protein</fullName>
    </submittedName>
</protein>
<evidence type="ECO:0000313" key="1">
    <source>
        <dbReference type="EMBL" id="CAI2380265.1"/>
    </source>
</evidence>
<comment type="caution">
    <text evidence="1">The sequence shown here is derived from an EMBL/GenBank/DDBJ whole genome shotgun (WGS) entry which is preliminary data.</text>
</comment>
<proteinExistence type="predicted"/>
<name>A0AAD1XWB8_EUPCR</name>
<dbReference type="AlphaFoldDB" id="A0AAD1XWB8"/>
<keyword evidence="2" id="KW-1185">Reference proteome</keyword>
<gene>
    <name evidence="1" type="ORF">ECRASSUSDP1_LOCUS21697</name>
</gene>
<sequence length="78" mass="9062">MKMSTYPPYLFSSLNDFENYKSQNNLVKMCKQKTTPLKIGLIIKISSLNLRVIPKLAQRRTDIAIMKKRPKPLPPRKS</sequence>
<organism evidence="1 2">
    <name type="scientific">Euplotes crassus</name>
    <dbReference type="NCBI Taxonomy" id="5936"/>
    <lineage>
        <taxon>Eukaryota</taxon>
        <taxon>Sar</taxon>
        <taxon>Alveolata</taxon>
        <taxon>Ciliophora</taxon>
        <taxon>Intramacronucleata</taxon>
        <taxon>Spirotrichea</taxon>
        <taxon>Hypotrichia</taxon>
        <taxon>Euplotida</taxon>
        <taxon>Euplotidae</taxon>
        <taxon>Moneuplotes</taxon>
    </lineage>
</organism>
<evidence type="ECO:0000313" key="2">
    <source>
        <dbReference type="Proteomes" id="UP001295684"/>
    </source>
</evidence>
<reference evidence="1" key="1">
    <citation type="submission" date="2023-07" db="EMBL/GenBank/DDBJ databases">
        <authorList>
            <consortium name="AG Swart"/>
            <person name="Singh M."/>
            <person name="Singh A."/>
            <person name="Seah K."/>
            <person name="Emmerich C."/>
        </authorList>
    </citation>
    <scope>NUCLEOTIDE SEQUENCE</scope>
    <source>
        <strain evidence="1">DP1</strain>
    </source>
</reference>